<dbReference type="PANTHER" id="PTHR30537:SF5">
    <property type="entry name" value="HTH-TYPE TRANSCRIPTIONAL ACTIVATOR TTDR-RELATED"/>
    <property type="match status" value="1"/>
</dbReference>
<keyword evidence="4" id="KW-0804">Transcription</keyword>
<protein>
    <submittedName>
        <fullName evidence="6">LysR family transcriptional regulator</fullName>
    </submittedName>
</protein>
<dbReference type="InterPro" id="IPR036388">
    <property type="entry name" value="WH-like_DNA-bd_sf"/>
</dbReference>
<keyword evidence="2" id="KW-0805">Transcription regulation</keyword>
<accession>A0ABR9B8H2</accession>
<organism evidence="6 7">
    <name type="scientific">Thauera sedimentorum</name>
    <dbReference type="NCBI Taxonomy" id="2767595"/>
    <lineage>
        <taxon>Bacteria</taxon>
        <taxon>Pseudomonadati</taxon>
        <taxon>Pseudomonadota</taxon>
        <taxon>Betaproteobacteria</taxon>
        <taxon>Rhodocyclales</taxon>
        <taxon>Zoogloeaceae</taxon>
        <taxon>Thauera</taxon>
    </lineage>
</organism>
<gene>
    <name evidence="6" type="ORF">IFO67_01015</name>
</gene>
<dbReference type="PROSITE" id="PS50931">
    <property type="entry name" value="HTH_LYSR"/>
    <property type="match status" value="1"/>
</dbReference>
<evidence type="ECO:0000256" key="4">
    <source>
        <dbReference type="ARBA" id="ARBA00023163"/>
    </source>
</evidence>
<evidence type="ECO:0000313" key="7">
    <source>
        <dbReference type="Proteomes" id="UP000603602"/>
    </source>
</evidence>
<dbReference type="Gene3D" id="3.40.190.290">
    <property type="match status" value="1"/>
</dbReference>
<reference evidence="7" key="1">
    <citation type="submission" date="2023-07" db="EMBL/GenBank/DDBJ databases">
        <title>Thauera sp. CAU 1555 isolated from sand of Yaerae Beach.</title>
        <authorList>
            <person name="Kim W."/>
        </authorList>
    </citation>
    <scope>NUCLEOTIDE SEQUENCE [LARGE SCALE GENOMIC DNA]</scope>
    <source>
        <strain evidence="7">CAU 1555</strain>
    </source>
</reference>
<feature type="domain" description="HTH lysR-type" evidence="5">
    <location>
        <begin position="4"/>
        <end position="61"/>
    </location>
</feature>
<evidence type="ECO:0000259" key="5">
    <source>
        <dbReference type="PROSITE" id="PS50931"/>
    </source>
</evidence>
<keyword evidence="3" id="KW-0238">DNA-binding</keyword>
<evidence type="ECO:0000313" key="6">
    <source>
        <dbReference type="EMBL" id="MBD8501456.1"/>
    </source>
</evidence>
<dbReference type="Gene3D" id="1.10.10.10">
    <property type="entry name" value="Winged helix-like DNA-binding domain superfamily/Winged helix DNA-binding domain"/>
    <property type="match status" value="1"/>
</dbReference>
<comment type="similarity">
    <text evidence="1">Belongs to the LysR transcriptional regulatory family.</text>
</comment>
<dbReference type="InterPro" id="IPR036390">
    <property type="entry name" value="WH_DNA-bd_sf"/>
</dbReference>
<dbReference type="RefSeq" id="WP_187717902.1">
    <property type="nucleotide sequence ID" value="NZ_JACTAH010000001.1"/>
</dbReference>
<evidence type="ECO:0000256" key="1">
    <source>
        <dbReference type="ARBA" id="ARBA00009437"/>
    </source>
</evidence>
<keyword evidence="7" id="KW-1185">Reference proteome</keyword>
<name>A0ABR9B8H2_9RHOO</name>
<dbReference type="Pfam" id="PF00126">
    <property type="entry name" value="HTH_1"/>
    <property type="match status" value="1"/>
</dbReference>
<dbReference type="InterPro" id="IPR005119">
    <property type="entry name" value="LysR_subst-bd"/>
</dbReference>
<dbReference type="Proteomes" id="UP000603602">
    <property type="component" value="Unassembled WGS sequence"/>
</dbReference>
<sequence>MEQYEPNDLLIFARVVEAGSFSRAAERLGLPKSTVSRRVAVLEERLGERVLLRTTRRLTLTEFGGHLLEHARLVADEVDAVKALAEHRQARPSGRLRVSMPGDFVNLLLTEMLAAFTAMHPAVSLELDLSPRRVDILGENFDLAVRMGDLPDDALLAARRLAQLSMGLYAAPTYLAEHGEPAVPDELAHHQALLLPRAGGSVVWVLSGPGPRREIVPAGRISANSPELLIALAGAGAGIAAVPDYAARARVQRGELRRVLPAWQLPASVAWAVFPGRRLMPAKTRAFLDMLEAALAGACAEAAGSS</sequence>
<dbReference type="CDD" id="cd08422">
    <property type="entry name" value="PBP2_CrgA_like"/>
    <property type="match status" value="1"/>
</dbReference>
<dbReference type="SUPFAM" id="SSF46785">
    <property type="entry name" value="Winged helix' DNA-binding domain"/>
    <property type="match status" value="1"/>
</dbReference>
<dbReference type="InterPro" id="IPR058163">
    <property type="entry name" value="LysR-type_TF_proteobact-type"/>
</dbReference>
<dbReference type="SUPFAM" id="SSF53850">
    <property type="entry name" value="Periplasmic binding protein-like II"/>
    <property type="match status" value="1"/>
</dbReference>
<proteinExistence type="inferred from homology"/>
<evidence type="ECO:0000256" key="3">
    <source>
        <dbReference type="ARBA" id="ARBA00023125"/>
    </source>
</evidence>
<evidence type="ECO:0000256" key="2">
    <source>
        <dbReference type="ARBA" id="ARBA00023015"/>
    </source>
</evidence>
<dbReference type="Pfam" id="PF03466">
    <property type="entry name" value="LysR_substrate"/>
    <property type="match status" value="1"/>
</dbReference>
<dbReference type="PANTHER" id="PTHR30537">
    <property type="entry name" value="HTH-TYPE TRANSCRIPTIONAL REGULATOR"/>
    <property type="match status" value="1"/>
</dbReference>
<comment type="caution">
    <text evidence="6">The sequence shown here is derived from an EMBL/GenBank/DDBJ whole genome shotgun (WGS) entry which is preliminary data.</text>
</comment>
<dbReference type="InterPro" id="IPR000847">
    <property type="entry name" value="LysR_HTH_N"/>
</dbReference>
<dbReference type="EMBL" id="JACYTO010000001">
    <property type="protein sequence ID" value="MBD8501456.1"/>
    <property type="molecule type" value="Genomic_DNA"/>
</dbReference>